<dbReference type="PANTHER" id="PTHR11545:SF2">
    <property type="entry name" value="LARGE RIBOSOMAL SUBUNIT PROTEIN UL13M"/>
    <property type="match status" value="1"/>
</dbReference>
<comment type="caution">
    <text evidence="4">The sequence shown here is derived from an EMBL/GenBank/DDBJ whole genome shotgun (WGS) entry which is preliminary data.</text>
</comment>
<dbReference type="GO" id="GO:0006412">
    <property type="term" value="P:translation"/>
    <property type="evidence" value="ECO:0007669"/>
    <property type="project" value="InterPro"/>
</dbReference>
<keyword evidence="2" id="KW-0689">Ribosomal protein</keyword>
<evidence type="ECO:0000313" key="5">
    <source>
        <dbReference type="Proteomes" id="UP001187471"/>
    </source>
</evidence>
<dbReference type="InterPro" id="IPR005822">
    <property type="entry name" value="Ribosomal_uL13"/>
</dbReference>
<evidence type="ECO:0000256" key="3">
    <source>
        <dbReference type="ARBA" id="ARBA00023274"/>
    </source>
</evidence>
<dbReference type="Proteomes" id="UP001187471">
    <property type="component" value="Unassembled WGS sequence"/>
</dbReference>
<organism evidence="4 5">
    <name type="scientific">Escallonia rubra</name>
    <dbReference type="NCBI Taxonomy" id="112253"/>
    <lineage>
        <taxon>Eukaryota</taxon>
        <taxon>Viridiplantae</taxon>
        <taxon>Streptophyta</taxon>
        <taxon>Embryophyta</taxon>
        <taxon>Tracheophyta</taxon>
        <taxon>Spermatophyta</taxon>
        <taxon>Magnoliopsida</taxon>
        <taxon>eudicotyledons</taxon>
        <taxon>Gunneridae</taxon>
        <taxon>Pentapetalae</taxon>
        <taxon>asterids</taxon>
        <taxon>campanulids</taxon>
        <taxon>Escalloniales</taxon>
        <taxon>Escalloniaceae</taxon>
        <taxon>Escallonia</taxon>
    </lineage>
</organism>
<dbReference type="EMBL" id="JAVXUO010001018">
    <property type="protein sequence ID" value="KAK2987075.1"/>
    <property type="molecule type" value="Genomic_DNA"/>
</dbReference>
<dbReference type="PANTHER" id="PTHR11545">
    <property type="entry name" value="RIBOSOMAL PROTEIN L13"/>
    <property type="match status" value="1"/>
</dbReference>
<reference evidence="4" key="1">
    <citation type="submission" date="2022-12" db="EMBL/GenBank/DDBJ databases">
        <title>Draft genome assemblies for two species of Escallonia (Escalloniales).</title>
        <authorList>
            <person name="Chanderbali A."/>
            <person name="Dervinis C."/>
            <person name="Anghel I."/>
            <person name="Soltis D."/>
            <person name="Soltis P."/>
            <person name="Zapata F."/>
        </authorList>
    </citation>
    <scope>NUCLEOTIDE SEQUENCE</scope>
    <source>
        <strain evidence="4">UCBG92.1500</strain>
        <tissue evidence="4">Leaf</tissue>
    </source>
</reference>
<evidence type="ECO:0000313" key="4">
    <source>
        <dbReference type="EMBL" id="KAK2987075.1"/>
    </source>
</evidence>
<dbReference type="InterPro" id="IPR036899">
    <property type="entry name" value="Ribosomal_uL13_sf"/>
</dbReference>
<dbReference type="GO" id="GO:0003735">
    <property type="term" value="F:structural constituent of ribosome"/>
    <property type="evidence" value="ECO:0007669"/>
    <property type="project" value="InterPro"/>
</dbReference>
<dbReference type="SUPFAM" id="SSF52161">
    <property type="entry name" value="Ribosomal protein L13"/>
    <property type="match status" value="1"/>
</dbReference>
<keyword evidence="5" id="KW-1185">Reference proteome</keyword>
<comment type="similarity">
    <text evidence="1">Belongs to the universal ribosomal protein uL13 family.</text>
</comment>
<evidence type="ECO:0000256" key="2">
    <source>
        <dbReference type="ARBA" id="ARBA00022980"/>
    </source>
</evidence>
<gene>
    <name evidence="4" type="ORF">RJ640_004801</name>
</gene>
<dbReference type="Gene3D" id="3.90.1180.10">
    <property type="entry name" value="Ribosomal protein L13"/>
    <property type="match status" value="1"/>
</dbReference>
<protein>
    <submittedName>
        <fullName evidence="4">Uncharacterized protein</fullName>
    </submittedName>
</protein>
<dbReference type="GO" id="GO:0005762">
    <property type="term" value="C:mitochondrial large ribosomal subunit"/>
    <property type="evidence" value="ECO:0007669"/>
    <property type="project" value="TreeGrafter"/>
</dbReference>
<dbReference type="GO" id="GO:0017148">
    <property type="term" value="P:negative regulation of translation"/>
    <property type="evidence" value="ECO:0007669"/>
    <property type="project" value="TreeGrafter"/>
</dbReference>
<keyword evidence="3" id="KW-0687">Ribonucleoprotein</keyword>
<name>A0AA88UJ82_9ASTE</name>
<feature type="non-terminal residue" evidence="4">
    <location>
        <position position="1"/>
    </location>
</feature>
<accession>A0AA88UJ82</accession>
<dbReference type="AlphaFoldDB" id="A0AA88UJ82"/>
<dbReference type="GO" id="GO:0003729">
    <property type="term" value="F:mRNA binding"/>
    <property type="evidence" value="ECO:0007669"/>
    <property type="project" value="TreeGrafter"/>
</dbReference>
<dbReference type="Pfam" id="PF00572">
    <property type="entry name" value="Ribosomal_L13"/>
    <property type="match status" value="1"/>
</dbReference>
<evidence type="ECO:0000256" key="1">
    <source>
        <dbReference type="ARBA" id="ARBA00006227"/>
    </source>
</evidence>
<sequence>MCALIFMQEALAGLRRINLESLRWRVSDAEGQTGVLGRFASQICCSWQRLAAYAPNRDDGDMCIVLNSKDLCLTGKKLTYRFYVGILGKYFHLQIALLLIELLDAMYIGHLKDRSLKDQMAKDPTEVIPKAVLRMLPRYKLRDA</sequence>
<proteinExistence type="inferred from homology"/>